<gene>
    <name evidence="5" type="ORF">JMN32_05485</name>
</gene>
<dbReference type="InterPro" id="IPR050411">
    <property type="entry name" value="AlphaKG_dependent_hydroxylases"/>
</dbReference>
<evidence type="ECO:0000256" key="3">
    <source>
        <dbReference type="ARBA" id="ARBA00023194"/>
    </source>
</evidence>
<evidence type="ECO:0000256" key="2">
    <source>
        <dbReference type="ARBA" id="ARBA00023002"/>
    </source>
</evidence>
<dbReference type="GO" id="GO:0017000">
    <property type="term" value="P:antibiotic biosynthetic process"/>
    <property type="evidence" value="ECO:0007669"/>
    <property type="project" value="UniProtKB-KW"/>
</dbReference>
<protein>
    <submittedName>
        <fullName evidence="5">TauD/TfdA family dioxygenase</fullName>
    </submittedName>
</protein>
<feature type="domain" description="TauD/TfdA-like" evidence="4">
    <location>
        <begin position="32"/>
        <end position="252"/>
    </location>
</feature>
<dbReference type="InterPro" id="IPR003819">
    <property type="entry name" value="TauD/TfdA-like"/>
</dbReference>
<dbReference type="GO" id="GO:0016706">
    <property type="term" value="F:2-oxoglutarate-dependent dioxygenase activity"/>
    <property type="evidence" value="ECO:0007669"/>
    <property type="project" value="UniProtKB-ARBA"/>
</dbReference>
<comment type="caution">
    <text evidence="5">The sequence shown here is derived from an EMBL/GenBank/DDBJ whole genome shotgun (WGS) entry which is preliminary data.</text>
</comment>
<evidence type="ECO:0000256" key="1">
    <source>
        <dbReference type="ARBA" id="ARBA00001954"/>
    </source>
</evidence>
<dbReference type="RefSeq" id="WP_202855299.1">
    <property type="nucleotide sequence ID" value="NZ_JAEUGD010000018.1"/>
</dbReference>
<dbReference type="InterPro" id="IPR042098">
    <property type="entry name" value="TauD-like_sf"/>
</dbReference>
<keyword evidence="2" id="KW-0560">Oxidoreductase</keyword>
<evidence type="ECO:0000313" key="5">
    <source>
        <dbReference type="EMBL" id="MBL6445750.1"/>
    </source>
</evidence>
<keyword evidence="6" id="KW-1185">Reference proteome</keyword>
<evidence type="ECO:0000259" key="4">
    <source>
        <dbReference type="Pfam" id="PF02668"/>
    </source>
</evidence>
<organism evidence="5 6">
    <name type="scientific">Fulvivirga marina</name>
    <dbReference type="NCBI Taxonomy" id="2494733"/>
    <lineage>
        <taxon>Bacteria</taxon>
        <taxon>Pseudomonadati</taxon>
        <taxon>Bacteroidota</taxon>
        <taxon>Cytophagia</taxon>
        <taxon>Cytophagales</taxon>
        <taxon>Fulvivirgaceae</taxon>
        <taxon>Fulvivirga</taxon>
    </lineage>
</organism>
<sequence length="316" mass="36467">MKAFNFDDFFSKGDQGYYSCNADTISNFENILYNEEGYFILKGFPLEGSSEQEIQTNVLKWAFTLGVPLSETIYDDFVVRLEDIDTAKTGSNKVRNRPLLVGQENAGFIPMHNDRADLLVLFGVTPSKREGETFMVSTNKICSQLMKDYPEQFATLREKFSYHYPGGTLKMPIISESSKGLIMWYVRSRIENKEELSVEQMEALNMLDKLIDEHKEGVVLQHGNICVINNHKALHGRQKFPEGDDRLLYRVWLSDPRSCELPDHYMRMFRYTKSGSYRGGVWSDEFDQELIPSDINMARENVKHLLHTDQLVKAVN</sequence>
<proteinExistence type="predicted"/>
<comment type="cofactor">
    <cofactor evidence="1">
        <name>Fe(2+)</name>
        <dbReference type="ChEBI" id="CHEBI:29033"/>
    </cofactor>
</comment>
<dbReference type="AlphaFoldDB" id="A0A937FTP0"/>
<accession>A0A937FTP0</accession>
<keyword evidence="5" id="KW-0223">Dioxygenase</keyword>
<dbReference type="EMBL" id="JAEUGD010000018">
    <property type="protein sequence ID" value="MBL6445750.1"/>
    <property type="molecule type" value="Genomic_DNA"/>
</dbReference>
<dbReference type="Gene3D" id="3.60.130.10">
    <property type="entry name" value="Clavaminate synthase-like"/>
    <property type="match status" value="1"/>
</dbReference>
<dbReference type="SUPFAM" id="SSF51197">
    <property type="entry name" value="Clavaminate synthase-like"/>
    <property type="match status" value="1"/>
</dbReference>
<reference evidence="5" key="1">
    <citation type="submission" date="2021-01" db="EMBL/GenBank/DDBJ databases">
        <title>Fulvivirga kasyanovii gen. nov., sp nov., a novel member of the phylum Bacteroidetes isolated from seawater in a mussel farm.</title>
        <authorList>
            <person name="Zhao L.-H."/>
            <person name="Wang Z.-J."/>
        </authorList>
    </citation>
    <scope>NUCLEOTIDE SEQUENCE</scope>
    <source>
        <strain evidence="5">29W222</strain>
    </source>
</reference>
<keyword evidence="3" id="KW-0045">Antibiotic biosynthesis</keyword>
<dbReference type="PANTHER" id="PTHR10696">
    <property type="entry name" value="GAMMA-BUTYROBETAINE HYDROXYLASE-RELATED"/>
    <property type="match status" value="1"/>
</dbReference>
<dbReference type="Proteomes" id="UP000614216">
    <property type="component" value="Unassembled WGS sequence"/>
</dbReference>
<name>A0A937FTP0_9BACT</name>
<dbReference type="Pfam" id="PF02668">
    <property type="entry name" value="TauD"/>
    <property type="match status" value="1"/>
</dbReference>
<evidence type="ECO:0000313" key="6">
    <source>
        <dbReference type="Proteomes" id="UP000614216"/>
    </source>
</evidence>
<dbReference type="PANTHER" id="PTHR10696:SF56">
    <property type="entry name" value="TAUD_TFDA-LIKE DOMAIN-CONTAINING PROTEIN"/>
    <property type="match status" value="1"/>
</dbReference>